<evidence type="ECO:0000256" key="1">
    <source>
        <dbReference type="SAM" id="MobiDB-lite"/>
    </source>
</evidence>
<protein>
    <submittedName>
        <fullName evidence="2">Uncharacterized protein</fullName>
    </submittedName>
</protein>
<dbReference type="Proteomes" id="UP001153555">
    <property type="component" value="Unassembled WGS sequence"/>
</dbReference>
<gene>
    <name evidence="2" type="ORF">SHERM_28110</name>
</gene>
<sequence length="219" mass="24234">MGRARSNNSSSSGEEDGDAEWRAAIDSVTASTATFTKQDPGGPPASSVRHGTREGEDGKQKPQKLKHYQIKAQKLLEDMLDKEIEVVSYTTDSVDENGAFNDVGVRLFRRAPAGIVFDRLDEHQGPKKKPRIIPGEVLGETSKEFRKQLKSAAVDGANIIAAAKTAREKSLAKLEAREGAAKAAREREEQRVAELKRIRGERWLPSIARQMRVTTQRKK</sequence>
<comment type="caution">
    <text evidence="2">The sequence shown here is derived from an EMBL/GenBank/DDBJ whole genome shotgun (WGS) entry which is preliminary data.</text>
</comment>
<organism evidence="2 3">
    <name type="scientific">Striga hermonthica</name>
    <name type="common">Purple witchweed</name>
    <name type="synonym">Buchnera hermonthica</name>
    <dbReference type="NCBI Taxonomy" id="68872"/>
    <lineage>
        <taxon>Eukaryota</taxon>
        <taxon>Viridiplantae</taxon>
        <taxon>Streptophyta</taxon>
        <taxon>Embryophyta</taxon>
        <taxon>Tracheophyta</taxon>
        <taxon>Spermatophyta</taxon>
        <taxon>Magnoliopsida</taxon>
        <taxon>eudicotyledons</taxon>
        <taxon>Gunneridae</taxon>
        <taxon>Pentapetalae</taxon>
        <taxon>asterids</taxon>
        <taxon>lamiids</taxon>
        <taxon>Lamiales</taxon>
        <taxon>Orobanchaceae</taxon>
        <taxon>Buchnereae</taxon>
        <taxon>Striga</taxon>
    </lineage>
</organism>
<dbReference type="PANTHER" id="PTHR36765">
    <property type="entry name" value="EXPRESSED PROTEIN"/>
    <property type="match status" value="1"/>
</dbReference>
<accession>A0A9N7RLW6</accession>
<feature type="region of interest" description="Disordered" evidence="1">
    <location>
        <begin position="1"/>
        <end position="66"/>
    </location>
</feature>
<feature type="compositionally biased region" description="Low complexity" evidence="1">
    <location>
        <begin position="1"/>
        <end position="12"/>
    </location>
</feature>
<name>A0A9N7RLW6_STRHE</name>
<proteinExistence type="predicted"/>
<feature type="compositionally biased region" description="Polar residues" evidence="1">
    <location>
        <begin position="28"/>
        <end position="37"/>
    </location>
</feature>
<evidence type="ECO:0000313" key="2">
    <source>
        <dbReference type="EMBL" id="CAA0832836.1"/>
    </source>
</evidence>
<keyword evidence="3" id="KW-1185">Reference proteome</keyword>
<dbReference type="EMBL" id="CACSLK010027837">
    <property type="protein sequence ID" value="CAA0832836.1"/>
    <property type="molecule type" value="Genomic_DNA"/>
</dbReference>
<dbReference type="OrthoDB" id="1919921at2759"/>
<evidence type="ECO:0000313" key="3">
    <source>
        <dbReference type="Proteomes" id="UP001153555"/>
    </source>
</evidence>
<dbReference type="AlphaFoldDB" id="A0A9N7RLW6"/>
<dbReference type="PANTHER" id="PTHR36765:SF1">
    <property type="entry name" value="EXPRESSED PROTEIN"/>
    <property type="match status" value="1"/>
</dbReference>
<feature type="compositionally biased region" description="Basic and acidic residues" evidence="1">
    <location>
        <begin position="51"/>
        <end position="60"/>
    </location>
</feature>
<reference evidence="2" key="1">
    <citation type="submission" date="2019-12" db="EMBL/GenBank/DDBJ databases">
        <authorList>
            <person name="Scholes J."/>
        </authorList>
    </citation>
    <scope>NUCLEOTIDE SEQUENCE</scope>
</reference>